<protein>
    <submittedName>
        <fullName evidence="1">Uncharacterized protein</fullName>
    </submittedName>
</protein>
<dbReference type="AlphaFoldDB" id="W7ITK0"/>
<dbReference type="EMBL" id="AYXG01000187">
    <property type="protein sequence ID" value="EWC59721.1"/>
    <property type="molecule type" value="Genomic_DNA"/>
</dbReference>
<organism evidence="1 2">
    <name type="scientific">Actinokineospora spheciospongiae</name>
    <dbReference type="NCBI Taxonomy" id="909613"/>
    <lineage>
        <taxon>Bacteria</taxon>
        <taxon>Bacillati</taxon>
        <taxon>Actinomycetota</taxon>
        <taxon>Actinomycetes</taxon>
        <taxon>Pseudonocardiales</taxon>
        <taxon>Pseudonocardiaceae</taxon>
        <taxon>Actinokineospora</taxon>
    </lineage>
</organism>
<proteinExistence type="predicted"/>
<accession>W7ITK0</accession>
<keyword evidence="2" id="KW-1185">Reference proteome</keyword>
<evidence type="ECO:0000313" key="1">
    <source>
        <dbReference type="EMBL" id="EWC59721.1"/>
    </source>
</evidence>
<sequence length="66" mass="6977">MQGLFLGRQETISSYTQRKLGVPEVGGIDPGLTTTTLGIGGSPAIGEHTPLRPLPERATTFRLLGD</sequence>
<evidence type="ECO:0000313" key="2">
    <source>
        <dbReference type="Proteomes" id="UP000019277"/>
    </source>
</evidence>
<dbReference type="STRING" id="909613.UO65_4960"/>
<comment type="caution">
    <text evidence="1">The sequence shown here is derived from an EMBL/GenBank/DDBJ whole genome shotgun (WGS) entry which is preliminary data.</text>
</comment>
<reference evidence="1 2" key="1">
    <citation type="journal article" date="2014" name="Genome Announc.">
        <title>Draft Genome Sequence of the Antitrypanosomally Active Sponge-Associated Bacterium Actinokineospora sp. Strain EG49.</title>
        <authorList>
            <person name="Harjes J."/>
            <person name="Ryu T."/>
            <person name="Abdelmohsen U.R."/>
            <person name="Moitinho-Silva L."/>
            <person name="Horn H."/>
            <person name="Ravasi T."/>
            <person name="Hentschel U."/>
        </authorList>
    </citation>
    <scope>NUCLEOTIDE SEQUENCE [LARGE SCALE GENOMIC DNA]</scope>
    <source>
        <strain evidence="1 2">EG49</strain>
    </source>
</reference>
<name>W7ITK0_9PSEU</name>
<gene>
    <name evidence="1" type="ORF">UO65_4960</name>
</gene>
<dbReference type="Proteomes" id="UP000019277">
    <property type="component" value="Unassembled WGS sequence"/>
</dbReference>